<name>A0AAW1FHL7_ZOAVI</name>
<keyword evidence="3" id="KW-1185">Reference proteome</keyword>
<feature type="region of interest" description="Disordered" evidence="1">
    <location>
        <begin position="1"/>
        <end position="78"/>
    </location>
</feature>
<dbReference type="Proteomes" id="UP001488805">
    <property type="component" value="Unassembled WGS sequence"/>
</dbReference>
<reference evidence="2 3" key="1">
    <citation type="journal article" date="2024" name="Genome Biol. Evol.">
        <title>Chromosome-level genome assembly of the viviparous eelpout Zoarces viviparus.</title>
        <authorList>
            <person name="Fuhrmann N."/>
            <person name="Brasseur M.V."/>
            <person name="Bakowski C.E."/>
            <person name="Podsiadlowski L."/>
            <person name="Prost S."/>
            <person name="Krehenwinkel H."/>
            <person name="Mayer C."/>
        </authorList>
    </citation>
    <scope>NUCLEOTIDE SEQUENCE [LARGE SCALE GENOMIC DNA]</scope>
    <source>
        <strain evidence="2">NO-MEL_2022_Ind0_liver</strain>
    </source>
</reference>
<proteinExistence type="predicted"/>
<evidence type="ECO:0000313" key="3">
    <source>
        <dbReference type="Proteomes" id="UP001488805"/>
    </source>
</evidence>
<comment type="caution">
    <text evidence="2">The sequence shown here is derived from an EMBL/GenBank/DDBJ whole genome shotgun (WGS) entry which is preliminary data.</text>
</comment>
<organism evidence="2 3">
    <name type="scientific">Zoarces viviparus</name>
    <name type="common">Viviparous eelpout</name>
    <name type="synonym">Blennius viviparus</name>
    <dbReference type="NCBI Taxonomy" id="48416"/>
    <lineage>
        <taxon>Eukaryota</taxon>
        <taxon>Metazoa</taxon>
        <taxon>Chordata</taxon>
        <taxon>Craniata</taxon>
        <taxon>Vertebrata</taxon>
        <taxon>Euteleostomi</taxon>
        <taxon>Actinopterygii</taxon>
        <taxon>Neopterygii</taxon>
        <taxon>Teleostei</taxon>
        <taxon>Neoteleostei</taxon>
        <taxon>Acanthomorphata</taxon>
        <taxon>Eupercaria</taxon>
        <taxon>Perciformes</taxon>
        <taxon>Cottioidei</taxon>
        <taxon>Zoarcales</taxon>
        <taxon>Zoarcidae</taxon>
        <taxon>Zoarcinae</taxon>
        <taxon>Zoarces</taxon>
    </lineage>
</organism>
<dbReference type="AlphaFoldDB" id="A0AAW1FHL7"/>
<evidence type="ECO:0000313" key="2">
    <source>
        <dbReference type="EMBL" id="KAK9533733.1"/>
    </source>
</evidence>
<protein>
    <submittedName>
        <fullName evidence="2">Uncharacterized protein</fullName>
    </submittedName>
</protein>
<dbReference type="EMBL" id="JBCEZU010000067">
    <property type="protein sequence ID" value="KAK9533733.1"/>
    <property type="molecule type" value="Genomic_DNA"/>
</dbReference>
<accession>A0AAW1FHL7</accession>
<evidence type="ECO:0000256" key="1">
    <source>
        <dbReference type="SAM" id="MobiDB-lite"/>
    </source>
</evidence>
<feature type="compositionally biased region" description="Polar residues" evidence="1">
    <location>
        <begin position="58"/>
        <end position="67"/>
    </location>
</feature>
<gene>
    <name evidence="2" type="ORF">VZT92_008834</name>
</gene>
<sequence>MRRRTALSSPFKRQLTGSLSRTNGVPPVEEQLISNGARQRERRRVSRQGLISRAVGDSSRSNVSTPTLEGHNNEHGHHPFRDLLLLRLTGWPLLR</sequence>